<comment type="caution">
    <text evidence="2">The sequence shown here is derived from an EMBL/GenBank/DDBJ whole genome shotgun (WGS) entry which is preliminary data.</text>
</comment>
<sequence length="339" mass="36059">MTAELYDGRITTTTLLNGGLANDSPQKGSTGNANSQPAGTNWSYNGLDSDSVANNWPSLGSPGSAVWWNISTYGLAGNRGTQVATQVYNGQFQGAMYTRAKHDGSWSPWNKIIRAGDYGLGPANNAAVGDGYLYTGNIDNLKSADPLVAGRAGTSFFRLNGSTTGMFSPTGNGFNGAILQVQVWDSNTVVQTLQHIEHTYTRNLNNGSYNDWVRVFTNRNATGGVVGGISSGLMDMQNIGAWRVARFLNGSVTMAINIDVAGPISGNTAGRVDFTLPVATPDWGKTTLTVDLAPTATQDHYGIITKCMESATTGYFLIRNGATTQSFYAVRVTAAGYWK</sequence>
<feature type="region of interest" description="Disordered" evidence="1">
    <location>
        <begin position="17"/>
        <end position="42"/>
    </location>
</feature>
<keyword evidence="3" id="KW-1185">Reference proteome</keyword>
<evidence type="ECO:0000313" key="2">
    <source>
        <dbReference type="EMBL" id="MUF02864.1"/>
    </source>
</evidence>
<reference evidence="2 3" key="1">
    <citation type="submission" date="2019-11" db="EMBL/GenBank/DDBJ databases">
        <title>Pseudomonas karstica sp. nov. and Pseudomonas spelaei sp. nov. from karst caves.</title>
        <authorList>
            <person name="Zeman M."/>
        </authorList>
    </citation>
    <scope>NUCLEOTIDE SEQUENCE [LARGE SCALE GENOMIC DNA]</scope>
    <source>
        <strain evidence="2 3">CCM 7893</strain>
    </source>
</reference>
<dbReference type="AlphaFoldDB" id="A0A6I3W492"/>
<proteinExistence type="predicted"/>
<name>A0A6I3W492_9PSED</name>
<dbReference type="RefSeq" id="WP_178123117.1">
    <property type="nucleotide sequence ID" value="NZ_WNNK01000001.1"/>
</dbReference>
<protein>
    <submittedName>
        <fullName evidence="2">Uncharacterized protein</fullName>
    </submittedName>
</protein>
<dbReference type="CDD" id="cd19958">
    <property type="entry name" value="pyocin_knob"/>
    <property type="match status" value="1"/>
</dbReference>
<evidence type="ECO:0000313" key="3">
    <source>
        <dbReference type="Proteomes" id="UP000438196"/>
    </source>
</evidence>
<dbReference type="Proteomes" id="UP000438196">
    <property type="component" value="Unassembled WGS sequence"/>
</dbReference>
<accession>A0A6I3W492</accession>
<organism evidence="2 3">
    <name type="scientific">Pseudomonas spelaei</name>
    <dbReference type="NCBI Taxonomy" id="1055469"/>
    <lineage>
        <taxon>Bacteria</taxon>
        <taxon>Pseudomonadati</taxon>
        <taxon>Pseudomonadota</taxon>
        <taxon>Gammaproteobacteria</taxon>
        <taxon>Pseudomonadales</taxon>
        <taxon>Pseudomonadaceae</taxon>
        <taxon>Pseudomonas</taxon>
    </lineage>
</organism>
<evidence type="ECO:0000256" key="1">
    <source>
        <dbReference type="SAM" id="MobiDB-lite"/>
    </source>
</evidence>
<feature type="compositionally biased region" description="Polar residues" evidence="1">
    <location>
        <begin position="23"/>
        <end position="42"/>
    </location>
</feature>
<dbReference type="EMBL" id="WNNK01000001">
    <property type="protein sequence ID" value="MUF02864.1"/>
    <property type="molecule type" value="Genomic_DNA"/>
</dbReference>
<gene>
    <name evidence="2" type="ORF">GNF76_00865</name>
</gene>